<comment type="caution">
    <text evidence="2">The sequence shown here is derived from an EMBL/GenBank/DDBJ whole genome shotgun (WGS) entry which is preliminary data.</text>
</comment>
<evidence type="ECO:0000313" key="3">
    <source>
        <dbReference type="Proteomes" id="UP001224359"/>
    </source>
</evidence>
<name>A0ABT9VG92_9BACI</name>
<feature type="transmembrane region" description="Helical" evidence="1">
    <location>
        <begin position="7"/>
        <end position="28"/>
    </location>
</feature>
<keyword evidence="3" id="KW-1185">Reference proteome</keyword>
<evidence type="ECO:0000256" key="1">
    <source>
        <dbReference type="SAM" id="Phobius"/>
    </source>
</evidence>
<organism evidence="2 3">
    <name type="scientific">Alkalibacillus salilacus</name>
    <dbReference type="NCBI Taxonomy" id="284582"/>
    <lineage>
        <taxon>Bacteria</taxon>
        <taxon>Bacillati</taxon>
        <taxon>Bacillota</taxon>
        <taxon>Bacilli</taxon>
        <taxon>Bacillales</taxon>
        <taxon>Bacillaceae</taxon>
        <taxon>Alkalibacillus</taxon>
    </lineage>
</organism>
<reference evidence="2 3" key="1">
    <citation type="submission" date="2023-07" db="EMBL/GenBank/DDBJ databases">
        <title>Genomic Encyclopedia of Type Strains, Phase IV (KMG-IV): sequencing the most valuable type-strain genomes for metagenomic binning, comparative biology and taxonomic classification.</title>
        <authorList>
            <person name="Goeker M."/>
        </authorList>
    </citation>
    <scope>NUCLEOTIDE SEQUENCE [LARGE SCALE GENOMIC DNA]</scope>
    <source>
        <strain evidence="2 3">DSM 16460</strain>
    </source>
</reference>
<dbReference type="RefSeq" id="WP_306976879.1">
    <property type="nucleotide sequence ID" value="NZ_JAUSTQ010000007.1"/>
</dbReference>
<evidence type="ECO:0000313" key="2">
    <source>
        <dbReference type="EMBL" id="MDQ0159988.1"/>
    </source>
</evidence>
<proteinExistence type="predicted"/>
<accession>A0ABT9VG92</accession>
<dbReference type="EMBL" id="JAUSTQ010000007">
    <property type="protein sequence ID" value="MDQ0159988.1"/>
    <property type="molecule type" value="Genomic_DNA"/>
</dbReference>
<gene>
    <name evidence="2" type="ORF">J2S77_001975</name>
</gene>
<dbReference type="Proteomes" id="UP001224359">
    <property type="component" value="Unassembled WGS sequence"/>
</dbReference>
<keyword evidence="1" id="KW-0812">Transmembrane</keyword>
<protein>
    <submittedName>
        <fullName evidence="2">Uncharacterized protein</fullName>
    </submittedName>
</protein>
<sequence length="170" mass="19393">MGNKPKAFFLGSIVLNVLLIGLVAWGFFKMSYVNERVLISDVYANLVQLEESVHHQVEDDWTNLSLVTTRMDELFMGLSTSMNVGATTNMLSQHETDTLIDLQQILLTYQQLPIDSSEDYSDLTDSDQKRYEELGIILSDIDFKEISDDNISTESVMQKVEELVEELEMQ</sequence>
<keyword evidence="1" id="KW-1133">Transmembrane helix</keyword>
<keyword evidence="1" id="KW-0472">Membrane</keyword>